<dbReference type="Proteomes" id="UP000276864">
    <property type="component" value="Unassembled WGS sequence"/>
</dbReference>
<organism evidence="1 2">
    <name type="scientific">Hortaea werneckii</name>
    <name type="common">Black yeast</name>
    <name type="synonym">Cladosporium werneckii</name>
    <dbReference type="NCBI Taxonomy" id="91943"/>
    <lineage>
        <taxon>Eukaryota</taxon>
        <taxon>Fungi</taxon>
        <taxon>Dikarya</taxon>
        <taxon>Ascomycota</taxon>
        <taxon>Pezizomycotina</taxon>
        <taxon>Dothideomycetes</taxon>
        <taxon>Dothideomycetidae</taxon>
        <taxon>Mycosphaerellales</taxon>
        <taxon>Teratosphaeriaceae</taxon>
        <taxon>Hortaea</taxon>
    </lineage>
</organism>
<feature type="non-terminal residue" evidence="1">
    <location>
        <position position="154"/>
    </location>
</feature>
<proteinExistence type="predicted"/>
<gene>
    <name evidence="1" type="ORF">D0866_07392</name>
</gene>
<comment type="caution">
    <text evidence="1">The sequence shown here is derived from an EMBL/GenBank/DDBJ whole genome shotgun (WGS) entry which is preliminary data.</text>
</comment>
<reference evidence="1 2" key="1">
    <citation type="journal article" date="2018" name="BMC Genomics">
        <title>Genomic evidence for intraspecific hybridization in a clonal and extremely halotolerant yeast.</title>
        <authorList>
            <person name="Gostincar C."/>
            <person name="Stajich J.E."/>
            <person name="Zupancic J."/>
            <person name="Zalar P."/>
            <person name="Gunde-Cimerman N."/>
        </authorList>
    </citation>
    <scope>NUCLEOTIDE SEQUENCE [LARGE SCALE GENOMIC DNA]</scope>
    <source>
        <strain evidence="1 2">EXF-6651</strain>
    </source>
</reference>
<name>A0A3M7AUQ9_HORWE</name>
<sequence>MSSGHDELVQHLLYEVALSGSHGFGIQELKTAAHNFYHERNGQSLQQRPPPDEGDLLFSETPPTSIVVVDDVLIETVWAALSKHDDINVANTESETDHASDSNATPSTTAVAGAQHADERLFATEERMWHAIAGHGIDTKRIPYLEFQCLSVIA</sequence>
<accession>A0A3M7AUQ9</accession>
<dbReference type="AlphaFoldDB" id="A0A3M7AUQ9"/>
<evidence type="ECO:0000313" key="2">
    <source>
        <dbReference type="Proteomes" id="UP000276864"/>
    </source>
</evidence>
<dbReference type="EMBL" id="QWIM01000750">
    <property type="protein sequence ID" value="RMY31295.1"/>
    <property type="molecule type" value="Genomic_DNA"/>
</dbReference>
<evidence type="ECO:0000313" key="1">
    <source>
        <dbReference type="EMBL" id="RMY31295.1"/>
    </source>
</evidence>
<protein>
    <submittedName>
        <fullName evidence="1">Uncharacterized protein</fullName>
    </submittedName>
</protein>